<feature type="transmembrane region" description="Helical" evidence="6">
    <location>
        <begin position="283"/>
        <end position="310"/>
    </location>
</feature>
<dbReference type="AlphaFoldDB" id="A0A6A6UX17"/>
<evidence type="ECO:0000313" key="7">
    <source>
        <dbReference type="EMBL" id="KAF2742818.1"/>
    </source>
</evidence>
<feature type="transmembrane region" description="Helical" evidence="6">
    <location>
        <begin position="147"/>
        <end position="167"/>
    </location>
</feature>
<feature type="transmembrane region" description="Helical" evidence="6">
    <location>
        <begin position="409"/>
        <end position="432"/>
    </location>
</feature>
<evidence type="ECO:0000256" key="6">
    <source>
        <dbReference type="SAM" id="Phobius"/>
    </source>
</evidence>
<feature type="transmembrane region" description="Helical" evidence="6">
    <location>
        <begin position="350"/>
        <end position="371"/>
    </location>
</feature>
<keyword evidence="5 6" id="KW-0472">Membrane</keyword>
<keyword evidence="3 6" id="KW-0812">Transmembrane</keyword>
<feature type="transmembrane region" description="Helical" evidence="6">
    <location>
        <begin position="209"/>
        <end position="232"/>
    </location>
</feature>
<dbReference type="Gene3D" id="1.20.1250.20">
    <property type="entry name" value="MFS general substrate transporter like domains"/>
    <property type="match status" value="2"/>
</dbReference>
<feature type="transmembrane region" description="Helical" evidence="6">
    <location>
        <begin position="116"/>
        <end position="135"/>
    </location>
</feature>
<dbReference type="PANTHER" id="PTHR43791">
    <property type="entry name" value="PERMEASE-RELATED"/>
    <property type="match status" value="1"/>
</dbReference>
<dbReference type="OrthoDB" id="3639251at2759"/>
<feature type="transmembrane region" description="Helical" evidence="6">
    <location>
        <begin position="316"/>
        <end position="338"/>
    </location>
</feature>
<dbReference type="GO" id="GO:0016020">
    <property type="term" value="C:membrane"/>
    <property type="evidence" value="ECO:0007669"/>
    <property type="project" value="UniProtKB-SubCell"/>
</dbReference>
<feature type="transmembrane region" description="Helical" evidence="6">
    <location>
        <begin position="45"/>
        <end position="62"/>
    </location>
</feature>
<dbReference type="GO" id="GO:0022857">
    <property type="term" value="F:transmembrane transporter activity"/>
    <property type="evidence" value="ECO:0007669"/>
    <property type="project" value="InterPro"/>
</dbReference>
<evidence type="ECO:0000256" key="3">
    <source>
        <dbReference type="ARBA" id="ARBA00022692"/>
    </source>
</evidence>
<name>A0A6A6UX17_9PLEO</name>
<dbReference type="InterPro" id="IPR011701">
    <property type="entry name" value="MFS"/>
</dbReference>
<protein>
    <submittedName>
        <fullName evidence="7">MFS general substrate transporter</fullName>
    </submittedName>
</protein>
<feature type="transmembrane region" description="Helical" evidence="6">
    <location>
        <begin position="438"/>
        <end position="463"/>
    </location>
</feature>
<keyword evidence="4 6" id="KW-1133">Transmembrane helix</keyword>
<dbReference type="SUPFAM" id="SSF103473">
    <property type="entry name" value="MFS general substrate transporter"/>
    <property type="match status" value="1"/>
</dbReference>
<gene>
    <name evidence="7" type="ORF">M011DRAFT_411807</name>
</gene>
<evidence type="ECO:0000256" key="5">
    <source>
        <dbReference type="ARBA" id="ARBA00023136"/>
    </source>
</evidence>
<dbReference type="EMBL" id="MU006603">
    <property type="protein sequence ID" value="KAF2742818.1"/>
    <property type="molecule type" value="Genomic_DNA"/>
</dbReference>
<evidence type="ECO:0000256" key="1">
    <source>
        <dbReference type="ARBA" id="ARBA00004141"/>
    </source>
</evidence>
<reference evidence="7" key="1">
    <citation type="journal article" date="2020" name="Stud. Mycol.">
        <title>101 Dothideomycetes genomes: a test case for predicting lifestyles and emergence of pathogens.</title>
        <authorList>
            <person name="Haridas S."/>
            <person name="Albert R."/>
            <person name="Binder M."/>
            <person name="Bloem J."/>
            <person name="Labutti K."/>
            <person name="Salamov A."/>
            <person name="Andreopoulos B."/>
            <person name="Baker S."/>
            <person name="Barry K."/>
            <person name="Bills G."/>
            <person name="Bluhm B."/>
            <person name="Cannon C."/>
            <person name="Castanera R."/>
            <person name="Culley D."/>
            <person name="Daum C."/>
            <person name="Ezra D."/>
            <person name="Gonzalez J."/>
            <person name="Henrissat B."/>
            <person name="Kuo A."/>
            <person name="Liang C."/>
            <person name="Lipzen A."/>
            <person name="Lutzoni F."/>
            <person name="Magnuson J."/>
            <person name="Mondo S."/>
            <person name="Nolan M."/>
            <person name="Ohm R."/>
            <person name="Pangilinan J."/>
            <person name="Park H.-J."/>
            <person name="Ramirez L."/>
            <person name="Alfaro M."/>
            <person name="Sun H."/>
            <person name="Tritt A."/>
            <person name="Yoshinaga Y."/>
            <person name="Zwiers L.-H."/>
            <person name="Turgeon B."/>
            <person name="Goodwin S."/>
            <person name="Spatafora J."/>
            <person name="Crous P."/>
            <person name="Grigoriev I."/>
        </authorList>
    </citation>
    <scope>NUCLEOTIDE SEQUENCE</scope>
    <source>
        <strain evidence="7">CBS 119925</strain>
    </source>
</reference>
<dbReference type="FunFam" id="1.20.1250.20:FF:000018">
    <property type="entry name" value="MFS transporter permease"/>
    <property type="match status" value="1"/>
</dbReference>
<dbReference type="InterPro" id="IPR036259">
    <property type="entry name" value="MFS_trans_sf"/>
</dbReference>
<organism evidence="7 8">
    <name type="scientific">Sporormia fimetaria CBS 119925</name>
    <dbReference type="NCBI Taxonomy" id="1340428"/>
    <lineage>
        <taxon>Eukaryota</taxon>
        <taxon>Fungi</taxon>
        <taxon>Dikarya</taxon>
        <taxon>Ascomycota</taxon>
        <taxon>Pezizomycotina</taxon>
        <taxon>Dothideomycetes</taxon>
        <taxon>Pleosporomycetidae</taxon>
        <taxon>Pleosporales</taxon>
        <taxon>Sporormiaceae</taxon>
        <taxon>Sporormia</taxon>
    </lineage>
</organism>
<evidence type="ECO:0000256" key="4">
    <source>
        <dbReference type="ARBA" id="ARBA00022989"/>
    </source>
</evidence>
<sequence length="487" mass="54003">MTQAEKEVVGQVDHVEKGIGKAPSSTDSEDVIFDMKRAAKIRHIIDWRLVPALGAMYGISLMDRKNVSNAAVAGMTTDLRMTSGYGYNLVNMSFFITYILLQPLTIVICRKVGPRWFLPGICAAWGCVIIGFGFAKNWPTLIPLRLILGGLESGYFPGCLYILSCWYTKYEVAKRYSMFYFIGSLASALSGIIAYGLQQMEGTNGLRGWRWIFIIEGVITIGVALFSAAFMVKFPDEEQVKPSPKFLNESDLRLVISRLNHDRGDVAAEPFSWKKFFGHSTEWYIYGFPLLLLCTTTVSYGFAFFLPIILRQKLNFSVAMSQCMGAPPYAFAGFLMYGSAWYSDKYKTRGPVIIGLCLLGLIGLPIMGFVANPWGQYVGVFITVSAMQSVIPSIMAYQANNIRGQWRRAFCSASLTGIGGIGGIAGSLIFRAQDAPTYVPGFAACMTACALDILIVLALTLYFRRCNKQADRGERVLLEDPSFRFTI</sequence>
<comment type="subcellular location">
    <subcellularLocation>
        <location evidence="1">Membrane</location>
        <topology evidence="1">Multi-pass membrane protein</topology>
    </subcellularLocation>
</comment>
<feature type="transmembrane region" description="Helical" evidence="6">
    <location>
        <begin position="377"/>
        <end position="397"/>
    </location>
</feature>
<evidence type="ECO:0000313" key="8">
    <source>
        <dbReference type="Proteomes" id="UP000799440"/>
    </source>
</evidence>
<feature type="transmembrane region" description="Helical" evidence="6">
    <location>
        <begin position="179"/>
        <end position="197"/>
    </location>
</feature>
<keyword evidence="2" id="KW-0813">Transport</keyword>
<proteinExistence type="predicted"/>
<dbReference type="Pfam" id="PF07690">
    <property type="entry name" value="MFS_1"/>
    <property type="match status" value="1"/>
</dbReference>
<dbReference type="FunFam" id="1.20.1250.20:FF:000013">
    <property type="entry name" value="MFS general substrate transporter"/>
    <property type="match status" value="1"/>
</dbReference>
<dbReference type="Proteomes" id="UP000799440">
    <property type="component" value="Unassembled WGS sequence"/>
</dbReference>
<accession>A0A6A6UX17</accession>
<feature type="transmembrane region" description="Helical" evidence="6">
    <location>
        <begin position="85"/>
        <end position="109"/>
    </location>
</feature>
<keyword evidence="8" id="KW-1185">Reference proteome</keyword>
<evidence type="ECO:0000256" key="2">
    <source>
        <dbReference type="ARBA" id="ARBA00022448"/>
    </source>
</evidence>
<dbReference type="PANTHER" id="PTHR43791:SF47">
    <property type="entry name" value="MAJOR FACILITATOR SUPERFAMILY (MFS) PROFILE DOMAIN-CONTAINING PROTEIN-RELATED"/>
    <property type="match status" value="1"/>
</dbReference>